<comment type="caution">
    <text evidence="1">The sequence shown here is derived from an EMBL/GenBank/DDBJ whole genome shotgun (WGS) entry which is preliminary data.</text>
</comment>
<gene>
    <name evidence="1" type="ORF">RV045_00255</name>
</gene>
<dbReference type="EMBL" id="JAWDIE010000001">
    <property type="protein sequence ID" value="MEJ7136861.1"/>
    <property type="molecule type" value="Genomic_DNA"/>
</dbReference>
<protein>
    <submittedName>
        <fullName evidence="1">ABC transporter permease</fullName>
    </submittedName>
</protein>
<dbReference type="Proteomes" id="UP001364695">
    <property type="component" value="Unassembled WGS sequence"/>
</dbReference>
<organism evidence="1 2">
    <name type="scientific">Amphibiibacter pelophylacis</name>
    <dbReference type="NCBI Taxonomy" id="1799477"/>
    <lineage>
        <taxon>Bacteria</taxon>
        <taxon>Pseudomonadati</taxon>
        <taxon>Pseudomonadota</taxon>
        <taxon>Betaproteobacteria</taxon>
        <taxon>Burkholderiales</taxon>
        <taxon>Sphaerotilaceae</taxon>
        <taxon>Amphibiibacter</taxon>
    </lineage>
</organism>
<reference evidence="1" key="1">
    <citation type="submission" date="2023-10" db="EMBL/GenBank/DDBJ databases">
        <title>Amphibacter perezi, gen. nov., sp. nov. a novel taxa of the family Comamonadaceae, class Betaproteobacteria isolated from the skin microbiota of Pelophylax perezi from different populations.</title>
        <authorList>
            <person name="Costa S."/>
            <person name="Proenca D.N."/>
            <person name="Lopes I."/>
            <person name="Morais P.V."/>
        </authorList>
    </citation>
    <scope>NUCLEOTIDE SEQUENCE</scope>
    <source>
        <strain evidence="1">SL12-8</strain>
    </source>
</reference>
<sequence>MDDIWTNLFSILASTVRLSTPLILAAMGGILAERSGTVDIGLEAKMLVSAFVAAAVASVSGSVWIGLLGGIAASVIFALLHGVATIHYKGDHVVSGVALNFLASGLTVVLGQAWFDMGGQTPELQGAQRFAPVHLPGVDILREHVPLLGQFYATVISGQAVLVYVAFAVVAIVHVLLMHTRLGLRIRAVGEEPNAVDTAGISVAALRYLALIGTGVLCGLAGAYLSTAQNASFSKDMSAGAGYIALAAVIFGKWRPLPVLGACLLFGFLQAMQARLQGVEIPGIGALPTQVFQALPYILTVILLAGFIGKAIAPKAIGRPYRKER</sequence>
<proteinExistence type="predicted"/>
<keyword evidence="2" id="KW-1185">Reference proteome</keyword>
<accession>A0ACC6NY14</accession>
<name>A0ACC6NY14_9BURK</name>
<evidence type="ECO:0000313" key="1">
    <source>
        <dbReference type="EMBL" id="MEJ7136861.1"/>
    </source>
</evidence>
<evidence type="ECO:0000313" key="2">
    <source>
        <dbReference type="Proteomes" id="UP001364695"/>
    </source>
</evidence>